<dbReference type="OrthoDB" id="9790598at2"/>
<comment type="similarity">
    <text evidence="3">Belongs to the formate dehydrogenase gamma subunit family.</text>
</comment>
<proteinExistence type="inferred from homology"/>
<name>A0A5C8P243_9BURK</name>
<keyword evidence="11" id="KW-0408">Iron</keyword>
<reference evidence="16 17" key="1">
    <citation type="submission" date="2019-06" db="EMBL/GenBank/DDBJ databases">
        <title>Quisquiliibacterium sp. nov., isolated from a maize field.</title>
        <authorList>
            <person name="Lin S.-Y."/>
            <person name="Tsai C.-F."/>
            <person name="Young C.-C."/>
        </authorList>
    </citation>
    <scope>NUCLEOTIDE SEQUENCE [LARGE SCALE GENOMIC DNA]</scope>
    <source>
        <strain evidence="16 17">CC-CFT501</strain>
    </source>
</reference>
<dbReference type="EMBL" id="VDUY01000002">
    <property type="protein sequence ID" value="TXL67357.1"/>
    <property type="molecule type" value="Genomic_DNA"/>
</dbReference>
<evidence type="ECO:0000256" key="4">
    <source>
        <dbReference type="ARBA" id="ARBA00022448"/>
    </source>
</evidence>
<keyword evidence="6" id="KW-0349">Heme</keyword>
<keyword evidence="8" id="KW-0479">Metal-binding</keyword>
<dbReference type="PANTHER" id="PTHR30074">
    <property type="entry name" value="FORMATE DEHYDROGENASE, NITRATE-INDUCIBLE, CYTOCHROME B556 FDN SUBUNIT"/>
    <property type="match status" value="1"/>
</dbReference>
<accession>A0A5C8P243</accession>
<dbReference type="InterPro" id="IPR006471">
    <property type="entry name" value="Formate_DH_gsu"/>
</dbReference>
<keyword evidence="10 13" id="KW-1133">Transmembrane helix</keyword>
<keyword evidence="7 13" id="KW-0812">Transmembrane</keyword>
<evidence type="ECO:0000256" key="6">
    <source>
        <dbReference type="ARBA" id="ARBA00022617"/>
    </source>
</evidence>
<sequence>MNKAIRALALGLGLLAATASAQQQPPAGAAAGPQGANIFEVTRDDQAARQKIQPLNNAPVWRAVNSGETHYTTLPANEGGVLIDPGGEPWRELRNGPMTQGGGWFLVGVLALIAAFYLLRGTIRLSEPESGRRIERFTVVERAIHWTNAACFVTLAITGLVLLFGKHVLLPLFGPVPFSWLAIMSKTSHNFVGPLFAATTIAMFLMFVKDNIPKAYDLQWFAKAGGLFTKGGHVPSHRFNAGEKMIFWGGVVLLGIVVGATGFILDFPNFGQTRSLMQDAWWIHVGAAMLFMAMIAGHIYIGTIGMQGALDAMKTGYVDETWAKEHHEYWYDDIKAGRIPAVRSEGSALPPAAVAQPRQG</sequence>
<dbReference type="GO" id="GO:0005886">
    <property type="term" value="C:plasma membrane"/>
    <property type="evidence" value="ECO:0007669"/>
    <property type="project" value="UniProtKB-SubCell"/>
</dbReference>
<evidence type="ECO:0000256" key="2">
    <source>
        <dbReference type="ARBA" id="ARBA00004651"/>
    </source>
</evidence>
<comment type="caution">
    <text evidence="16">The sequence shown here is derived from an EMBL/GenBank/DDBJ whole genome shotgun (WGS) entry which is preliminary data.</text>
</comment>
<feature type="domain" description="Cytochrome b561 bacterial/Ni-hydrogenase" evidence="15">
    <location>
        <begin position="136"/>
        <end position="316"/>
    </location>
</feature>
<dbReference type="PANTHER" id="PTHR30074:SF6">
    <property type="entry name" value="FORMATE DEHYDROGENASE GAMMA SUBUNIT"/>
    <property type="match status" value="1"/>
</dbReference>
<evidence type="ECO:0000256" key="3">
    <source>
        <dbReference type="ARBA" id="ARBA00010747"/>
    </source>
</evidence>
<evidence type="ECO:0000256" key="11">
    <source>
        <dbReference type="ARBA" id="ARBA00023004"/>
    </source>
</evidence>
<dbReference type="GO" id="GO:0009055">
    <property type="term" value="F:electron transfer activity"/>
    <property type="evidence" value="ECO:0007669"/>
    <property type="project" value="InterPro"/>
</dbReference>
<dbReference type="SUPFAM" id="SSF81342">
    <property type="entry name" value="Transmembrane di-heme cytochromes"/>
    <property type="match status" value="1"/>
</dbReference>
<dbReference type="Proteomes" id="UP000321548">
    <property type="component" value="Unassembled WGS sequence"/>
</dbReference>
<evidence type="ECO:0000256" key="14">
    <source>
        <dbReference type="SAM" id="SignalP"/>
    </source>
</evidence>
<feature type="transmembrane region" description="Helical" evidence="13">
    <location>
        <begin position="103"/>
        <end position="123"/>
    </location>
</feature>
<keyword evidence="14" id="KW-0732">Signal</keyword>
<feature type="transmembrane region" description="Helical" evidence="13">
    <location>
        <begin position="144"/>
        <end position="169"/>
    </location>
</feature>
<evidence type="ECO:0000256" key="9">
    <source>
        <dbReference type="ARBA" id="ARBA00022982"/>
    </source>
</evidence>
<evidence type="ECO:0000256" key="7">
    <source>
        <dbReference type="ARBA" id="ARBA00022692"/>
    </source>
</evidence>
<dbReference type="GO" id="GO:0036397">
    <property type="term" value="F:formate dehydrogenase (quinone) activity"/>
    <property type="evidence" value="ECO:0007669"/>
    <property type="project" value="TreeGrafter"/>
</dbReference>
<dbReference type="GO" id="GO:0022904">
    <property type="term" value="P:respiratory electron transport chain"/>
    <property type="evidence" value="ECO:0007669"/>
    <property type="project" value="InterPro"/>
</dbReference>
<evidence type="ECO:0000256" key="10">
    <source>
        <dbReference type="ARBA" id="ARBA00022989"/>
    </source>
</evidence>
<keyword evidence="5" id="KW-1003">Cell membrane</keyword>
<dbReference type="GO" id="GO:0015944">
    <property type="term" value="P:formate oxidation"/>
    <property type="evidence" value="ECO:0007669"/>
    <property type="project" value="TreeGrafter"/>
</dbReference>
<dbReference type="GO" id="GO:0009326">
    <property type="term" value="C:formate dehydrogenase complex"/>
    <property type="evidence" value="ECO:0007669"/>
    <property type="project" value="InterPro"/>
</dbReference>
<feature type="transmembrane region" description="Helical" evidence="13">
    <location>
        <begin position="245"/>
        <end position="265"/>
    </location>
</feature>
<evidence type="ECO:0000256" key="12">
    <source>
        <dbReference type="ARBA" id="ARBA00023136"/>
    </source>
</evidence>
<dbReference type="InterPro" id="IPR011577">
    <property type="entry name" value="Cyt_b561_bac/Ni-Hgenase"/>
</dbReference>
<dbReference type="AlphaFoldDB" id="A0A5C8P243"/>
<keyword evidence="12 13" id="KW-0472">Membrane</keyword>
<comment type="subcellular location">
    <subcellularLocation>
        <location evidence="2">Cell membrane</location>
        <topology evidence="2">Multi-pass membrane protein</topology>
    </subcellularLocation>
</comment>
<keyword evidence="9" id="KW-0249">Electron transport</keyword>
<dbReference type="NCBIfam" id="TIGR01583">
    <property type="entry name" value="formate-DH-gamm"/>
    <property type="match status" value="1"/>
</dbReference>
<evidence type="ECO:0000256" key="8">
    <source>
        <dbReference type="ARBA" id="ARBA00022723"/>
    </source>
</evidence>
<comment type="cofactor">
    <cofactor evidence="1">
        <name>heme</name>
        <dbReference type="ChEBI" id="CHEBI:30413"/>
    </cofactor>
</comment>
<feature type="transmembrane region" description="Helical" evidence="13">
    <location>
        <begin position="280"/>
        <end position="301"/>
    </location>
</feature>
<dbReference type="RefSeq" id="WP_147703656.1">
    <property type="nucleotide sequence ID" value="NZ_VDUY01000002.1"/>
</dbReference>
<gene>
    <name evidence="16" type="ORF">FHP08_07090</name>
</gene>
<keyword evidence="4" id="KW-0813">Transport</keyword>
<dbReference type="Gene3D" id="1.20.950.20">
    <property type="entry name" value="Transmembrane di-heme cytochromes, Chain C"/>
    <property type="match status" value="1"/>
</dbReference>
<evidence type="ECO:0000256" key="1">
    <source>
        <dbReference type="ARBA" id="ARBA00001971"/>
    </source>
</evidence>
<feature type="signal peptide" evidence="14">
    <location>
        <begin position="1"/>
        <end position="21"/>
    </location>
</feature>
<dbReference type="GO" id="GO:0008863">
    <property type="term" value="F:formate dehydrogenase (NAD+) activity"/>
    <property type="evidence" value="ECO:0007669"/>
    <property type="project" value="InterPro"/>
</dbReference>
<feature type="transmembrane region" description="Helical" evidence="13">
    <location>
        <begin position="189"/>
        <end position="208"/>
    </location>
</feature>
<evidence type="ECO:0000259" key="15">
    <source>
        <dbReference type="Pfam" id="PF01292"/>
    </source>
</evidence>
<organism evidence="16 17">
    <name type="scientific">Zeimonas arvi</name>
    <dbReference type="NCBI Taxonomy" id="2498847"/>
    <lineage>
        <taxon>Bacteria</taxon>
        <taxon>Pseudomonadati</taxon>
        <taxon>Pseudomonadota</taxon>
        <taxon>Betaproteobacteria</taxon>
        <taxon>Burkholderiales</taxon>
        <taxon>Burkholderiaceae</taxon>
        <taxon>Zeimonas</taxon>
    </lineage>
</organism>
<dbReference type="InterPro" id="IPR051817">
    <property type="entry name" value="FDH_cytochrome_b556_subunit"/>
</dbReference>
<dbReference type="GO" id="GO:0046872">
    <property type="term" value="F:metal ion binding"/>
    <property type="evidence" value="ECO:0007669"/>
    <property type="project" value="UniProtKB-KW"/>
</dbReference>
<dbReference type="GO" id="GO:0009061">
    <property type="term" value="P:anaerobic respiration"/>
    <property type="evidence" value="ECO:0007669"/>
    <property type="project" value="TreeGrafter"/>
</dbReference>
<protein>
    <submittedName>
        <fullName evidence="16">Formate dehydrogenase subunit gamma</fullName>
    </submittedName>
</protein>
<evidence type="ECO:0000256" key="13">
    <source>
        <dbReference type="SAM" id="Phobius"/>
    </source>
</evidence>
<keyword evidence="17" id="KW-1185">Reference proteome</keyword>
<dbReference type="InterPro" id="IPR016174">
    <property type="entry name" value="Di-haem_cyt_TM"/>
</dbReference>
<dbReference type="Pfam" id="PF01292">
    <property type="entry name" value="Ni_hydr_CYTB"/>
    <property type="match status" value="1"/>
</dbReference>
<evidence type="ECO:0000313" key="16">
    <source>
        <dbReference type="EMBL" id="TXL67357.1"/>
    </source>
</evidence>
<evidence type="ECO:0000256" key="5">
    <source>
        <dbReference type="ARBA" id="ARBA00022475"/>
    </source>
</evidence>
<evidence type="ECO:0000313" key="17">
    <source>
        <dbReference type="Proteomes" id="UP000321548"/>
    </source>
</evidence>
<feature type="chain" id="PRO_5023079642" evidence="14">
    <location>
        <begin position="22"/>
        <end position="360"/>
    </location>
</feature>